<evidence type="ECO:0000256" key="1">
    <source>
        <dbReference type="SAM" id="Coils"/>
    </source>
</evidence>
<name>A0A699IDM0_TANCI</name>
<evidence type="ECO:0000256" key="2">
    <source>
        <dbReference type="SAM" id="MobiDB-lite"/>
    </source>
</evidence>
<protein>
    <submittedName>
        <fullName evidence="3">Uncharacterized protein</fullName>
    </submittedName>
</protein>
<proteinExistence type="predicted"/>
<feature type="region of interest" description="Disordered" evidence="2">
    <location>
        <begin position="111"/>
        <end position="152"/>
    </location>
</feature>
<accession>A0A699IDM0</accession>
<feature type="compositionally biased region" description="Polar residues" evidence="2">
    <location>
        <begin position="126"/>
        <end position="152"/>
    </location>
</feature>
<gene>
    <name evidence="3" type="ORF">Tci_508324</name>
</gene>
<dbReference type="EMBL" id="BKCJ010270000">
    <property type="protein sequence ID" value="GEZ36351.1"/>
    <property type="molecule type" value="Genomic_DNA"/>
</dbReference>
<organism evidence="3">
    <name type="scientific">Tanacetum cinerariifolium</name>
    <name type="common">Dalmatian daisy</name>
    <name type="synonym">Chrysanthemum cinerariifolium</name>
    <dbReference type="NCBI Taxonomy" id="118510"/>
    <lineage>
        <taxon>Eukaryota</taxon>
        <taxon>Viridiplantae</taxon>
        <taxon>Streptophyta</taxon>
        <taxon>Embryophyta</taxon>
        <taxon>Tracheophyta</taxon>
        <taxon>Spermatophyta</taxon>
        <taxon>Magnoliopsida</taxon>
        <taxon>eudicotyledons</taxon>
        <taxon>Gunneridae</taxon>
        <taxon>Pentapetalae</taxon>
        <taxon>asterids</taxon>
        <taxon>campanulids</taxon>
        <taxon>Asterales</taxon>
        <taxon>Asteraceae</taxon>
        <taxon>Asteroideae</taxon>
        <taxon>Anthemideae</taxon>
        <taxon>Anthemidinae</taxon>
        <taxon>Tanacetum</taxon>
    </lineage>
</organism>
<sequence>SCVVDTQSNTPPDLYSAASHFGGVTLNAINVHVNTEILQKNQNLRNELKELASIIESWLNSSNKVNQCISEQILTKKKKILGINKHTEDTSSSGPKDPVFVKSSAYNSEVSITGSNKPKLSKSEDYTLSNHDSGKVPSNESQRNTNDHSVVVSESSATDYDSVDEYLVCSTLFLHWRS</sequence>
<dbReference type="AlphaFoldDB" id="A0A699IDM0"/>
<evidence type="ECO:0000313" key="3">
    <source>
        <dbReference type="EMBL" id="GEZ36351.1"/>
    </source>
</evidence>
<comment type="caution">
    <text evidence="3">The sequence shown here is derived from an EMBL/GenBank/DDBJ whole genome shotgun (WGS) entry which is preliminary data.</text>
</comment>
<feature type="non-terminal residue" evidence="3">
    <location>
        <position position="1"/>
    </location>
</feature>
<keyword evidence="1" id="KW-0175">Coiled coil</keyword>
<reference evidence="3" key="1">
    <citation type="journal article" date="2019" name="Sci. Rep.">
        <title>Draft genome of Tanacetum cinerariifolium, the natural source of mosquito coil.</title>
        <authorList>
            <person name="Yamashiro T."/>
            <person name="Shiraishi A."/>
            <person name="Satake H."/>
            <person name="Nakayama K."/>
        </authorList>
    </citation>
    <scope>NUCLEOTIDE SEQUENCE</scope>
</reference>
<feature type="coiled-coil region" evidence="1">
    <location>
        <begin position="34"/>
        <end position="61"/>
    </location>
</feature>